<evidence type="ECO:0000256" key="1">
    <source>
        <dbReference type="SAM" id="MobiDB-lite"/>
    </source>
</evidence>
<evidence type="ECO:0000313" key="2">
    <source>
        <dbReference type="EMBL" id="GIY74539.1"/>
    </source>
</evidence>
<evidence type="ECO:0000313" key="3">
    <source>
        <dbReference type="Proteomes" id="UP001054945"/>
    </source>
</evidence>
<organism evidence="2 3">
    <name type="scientific">Caerostris extrusa</name>
    <name type="common">Bark spider</name>
    <name type="synonym">Caerostris bankana</name>
    <dbReference type="NCBI Taxonomy" id="172846"/>
    <lineage>
        <taxon>Eukaryota</taxon>
        <taxon>Metazoa</taxon>
        <taxon>Ecdysozoa</taxon>
        <taxon>Arthropoda</taxon>
        <taxon>Chelicerata</taxon>
        <taxon>Arachnida</taxon>
        <taxon>Araneae</taxon>
        <taxon>Araneomorphae</taxon>
        <taxon>Entelegynae</taxon>
        <taxon>Araneoidea</taxon>
        <taxon>Araneidae</taxon>
        <taxon>Caerostris</taxon>
    </lineage>
</organism>
<comment type="caution">
    <text evidence="2">The sequence shown here is derived from an EMBL/GenBank/DDBJ whole genome shotgun (WGS) entry which is preliminary data.</text>
</comment>
<dbReference type="AlphaFoldDB" id="A0AAV4VY47"/>
<accession>A0AAV4VY47</accession>
<dbReference type="EMBL" id="BPLR01015229">
    <property type="protein sequence ID" value="GIY74539.1"/>
    <property type="molecule type" value="Genomic_DNA"/>
</dbReference>
<gene>
    <name evidence="2" type="primary">Hspa12a_4</name>
    <name evidence="2" type="ORF">CEXT_564851</name>
</gene>
<reference evidence="2 3" key="1">
    <citation type="submission" date="2021-06" db="EMBL/GenBank/DDBJ databases">
        <title>Caerostris extrusa draft genome.</title>
        <authorList>
            <person name="Kono N."/>
            <person name="Arakawa K."/>
        </authorList>
    </citation>
    <scope>NUCLEOTIDE SEQUENCE [LARGE SCALE GENOMIC DNA]</scope>
</reference>
<keyword evidence="3" id="KW-1185">Reference proteome</keyword>
<name>A0AAV4VY47_CAEEX</name>
<sequence>MFRLKNQVQRISLRNHPANKSPSNSELQSESQNYISSLEVKTNSSPNNCGKGACITNIGNNSYRILKTESLDDCTQPFVVEKTVIIVSENNPGFSYELNDRICENRLNSNYISNIDTSVSSMNNEFTYLDTEKKIIANTISTKNPKEVDQVKVINSLPLKSDHAFKIELDHFSHQPHNSNEVYEQEKNIIDRKRSQKGRTCMLF</sequence>
<feature type="region of interest" description="Disordered" evidence="1">
    <location>
        <begin position="1"/>
        <end position="31"/>
    </location>
</feature>
<proteinExistence type="predicted"/>
<dbReference type="Proteomes" id="UP001054945">
    <property type="component" value="Unassembled WGS sequence"/>
</dbReference>
<protein>
    <submittedName>
        <fullName evidence="2">Heat shock protein 12A</fullName>
    </submittedName>
</protein>
<keyword evidence="2" id="KW-0346">Stress response</keyword>